<evidence type="ECO:0000256" key="2">
    <source>
        <dbReference type="ARBA" id="ARBA00023186"/>
    </source>
</evidence>
<comment type="caution">
    <text evidence="4">The sequence shown here is derived from an EMBL/GenBank/DDBJ whole genome shotgun (WGS) entry which is preliminary data.</text>
</comment>
<accession>W3VSW7</accession>
<evidence type="ECO:0008006" key="6">
    <source>
        <dbReference type="Google" id="ProtNLM"/>
    </source>
</evidence>
<dbReference type="Pfam" id="PF01774">
    <property type="entry name" value="UreD"/>
    <property type="match status" value="1"/>
</dbReference>
<keyword evidence="3" id="KW-1133">Transmembrane helix</keyword>
<dbReference type="PANTHER" id="PTHR33643:SF1">
    <property type="entry name" value="UREASE ACCESSORY PROTEIN D"/>
    <property type="match status" value="1"/>
</dbReference>
<organism evidence="4 5">
    <name type="scientific">Moesziomyces aphidis</name>
    <name type="common">Pseudozyma aphidis</name>
    <dbReference type="NCBI Taxonomy" id="84754"/>
    <lineage>
        <taxon>Eukaryota</taxon>
        <taxon>Fungi</taxon>
        <taxon>Dikarya</taxon>
        <taxon>Basidiomycota</taxon>
        <taxon>Ustilaginomycotina</taxon>
        <taxon>Ustilaginomycetes</taxon>
        <taxon>Ustilaginales</taxon>
        <taxon>Ustilaginaceae</taxon>
        <taxon>Moesziomyces</taxon>
    </lineage>
</organism>
<evidence type="ECO:0000313" key="5">
    <source>
        <dbReference type="Proteomes" id="UP000019462"/>
    </source>
</evidence>
<keyword evidence="5" id="KW-1185">Reference proteome</keyword>
<dbReference type="Proteomes" id="UP000019462">
    <property type="component" value="Unassembled WGS sequence"/>
</dbReference>
<proteinExistence type="inferred from homology"/>
<name>W3VSW7_MOEAP</name>
<dbReference type="PANTHER" id="PTHR33643">
    <property type="entry name" value="UREASE ACCESSORY PROTEIN D"/>
    <property type="match status" value="1"/>
</dbReference>
<sequence length="737" mass="81214">MEVSRWPFGGLDGDSMLSTFGHFASSQAAFFLGAHGATRLSLKNAPEILAASLSRTICTRFARMPEETLSFPPLYCVVGAYRLLHDASLWRPMWAKCSSAAKQAGLAGMVWALLTWPIQRLFVRYFMSASASVTGFSALYTSIVHTADVTDDSLPFTIPLPSLQTFATLMFVLGQVHAIMEFWLRRKLRECRNTAYVQTVRSRGKPADWWGEYVEEFSNPPTQKAIKDAKKQGWYLKLASPLVRFVVLKLFLLPIDFVPLFGMALGAALRSLSYGRQLHTALFEAKRMSPLQIELWITERQTAYRSFGFAAALMERIPLVGMVFSISNRIGAAMWAHDLEKRQQRIRASSLSSDAQQLQEFKTKPTLKKIYKQVQAGEAEGQFNGEGLAVLRAHKGAAMFTHLSFTFPLKLISPAASSRIASLASAKAVAALYIVGYGGGLVSGDSVELDMDVGQGACAVVLTQGSTKVFKTRATAPTRHVSTMHTAGPDATSAARVGVGVGGMTRQVYRYLIRADATLVLLPDPVTCFAAARYDQVQRFDLRSSTSSLVMLDWITPGRTAVCHTPHVRVSALDAFPEAQRGAQMKDYTTPPRLPERWKFDSYRSRNEVRLPSHSTARDVLLLEQHADRDHGPEGVGWTELARRNCPYDTYATLLLAGPDAQPLIDTLSVEFEQIQIRPASVHPAVVWSLSAVEDGPPQLVVVRIAAASAAHVRAWLRARLAPLQSVVGRDLLKQAI</sequence>
<protein>
    <recommendedName>
        <fullName evidence="6">Urease accessory protein UreD</fullName>
    </recommendedName>
</protein>
<keyword evidence="3" id="KW-0472">Membrane</keyword>
<dbReference type="HOGENOM" id="CLU_021703_3_0_1"/>
<dbReference type="GO" id="GO:0016151">
    <property type="term" value="F:nickel cation binding"/>
    <property type="evidence" value="ECO:0007669"/>
    <property type="project" value="InterPro"/>
</dbReference>
<dbReference type="AlphaFoldDB" id="W3VSW7"/>
<keyword evidence="2" id="KW-0143">Chaperone</keyword>
<dbReference type="EMBL" id="AWNI01000005">
    <property type="protein sequence ID" value="ETS64600.1"/>
    <property type="molecule type" value="Genomic_DNA"/>
</dbReference>
<reference evidence="4 5" key="1">
    <citation type="journal article" date="2014" name="Genome Announc.">
        <title>Genome sequence of the basidiomycetous fungus Pseudozyma aphidis DSM70725, an efficient producer of biosurfactant mannosylerythritol lipids.</title>
        <authorList>
            <person name="Lorenz S."/>
            <person name="Guenther M."/>
            <person name="Grumaz C."/>
            <person name="Rupp S."/>
            <person name="Zibek S."/>
            <person name="Sohn K."/>
        </authorList>
    </citation>
    <scope>NUCLEOTIDE SEQUENCE [LARGE SCALE GENOMIC DNA]</scope>
    <source>
        <strain evidence="5">ATCC 32657 / CBS 517.83 / DSM 70725 / JCM 10318 / NBRC 10182 / NRRL Y-7954 / St-0401</strain>
    </source>
</reference>
<comment type="similarity">
    <text evidence="1">Belongs to the UreD family.</text>
</comment>
<feature type="transmembrane region" description="Helical" evidence="3">
    <location>
        <begin position="163"/>
        <end position="184"/>
    </location>
</feature>
<dbReference type="InterPro" id="IPR002669">
    <property type="entry name" value="UreD"/>
</dbReference>
<dbReference type="OrthoDB" id="10012223at2759"/>
<feature type="transmembrane region" description="Helical" evidence="3">
    <location>
        <begin position="246"/>
        <end position="269"/>
    </location>
</feature>
<dbReference type="HAMAP" id="MF_01384">
    <property type="entry name" value="UreD"/>
    <property type="match status" value="1"/>
</dbReference>
<evidence type="ECO:0000256" key="3">
    <source>
        <dbReference type="SAM" id="Phobius"/>
    </source>
</evidence>
<keyword evidence="3" id="KW-0812">Transmembrane</keyword>
<evidence type="ECO:0000256" key="1">
    <source>
        <dbReference type="ARBA" id="ARBA00007177"/>
    </source>
</evidence>
<evidence type="ECO:0000313" key="4">
    <source>
        <dbReference type="EMBL" id="ETS64600.1"/>
    </source>
</evidence>
<gene>
    <name evidence="4" type="ORF">PaG_01069</name>
</gene>
<feature type="transmembrane region" description="Helical" evidence="3">
    <location>
        <begin position="122"/>
        <end position="143"/>
    </location>
</feature>